<dbReference type="Gene3D" id="1.10.101.10">
    <property type="entry name" value="PGBD-like superfamily/PGBD"/>
    <property type="match status" value="1"/>
</dbReference>
<dbReference type="FunFam" id="3.40.80.10:FF:000003">
    <property type="entry name" value="N-acetylmuramoyl-L-alanine amidase"/>
    <property type="match status" value="1"/>
</dbReference>
<protein>
    <recommendedName>
        <fullName evidence="3">N-acetylmuramoyl-L-alanine amidase</fullName>
        <ecNumber evidence="3">3.5.1.28</ecNumber>
    </recommendedName>
</protein>
<dbReference type="InterPro" id="IPR002502">
    <property type="entry name" value="Amidase_domain"/>
</dbReference>
<proteinExistence type="inferred from homology"/>
<dbReference type="PROSITE" id="PS51257">
    <property type="entry name" value="PROKAR_LIPOPROTEIN"/>
    <property type="match status" value="1"/>
</dbReference>
<dbReference type="Pfam" id="PF01471">
    <property type="entry name" value="PG_binding_1"/>
    <property type="match status" value="1"/>
</dbReference>
<evidence type="ECO:0000313" key="8">
    <source>
        <dbReference type="EMBL" id="AZE29192.1"/>
    </source>
</evidence>
<organism evidence="8 9">
    <name type="scientific">Pseudomonas chlororaphis subsp. aureofaciens</name>
    <dbReference type="NCBI Taxonomy" id="587851"/>
    <lineage>
        <taxon>Bacteria</taxon>
        <taxon>Pseudomonadati</taxon>
        <taxon>Pseudomonadota</taxon>
        <taxon>Gammaproteobacteria</taxon>
        <taxon>Pseudomonadales</taxon>
        <taxon>Pseudomonadaceae</taxon>
        <taxon>Pseudomonas</taxon>
    </lineage>
</organism>
<dbReference type="GO" id="GO:0009253">
    <property type="term" value="P:peptidoglycan catabolic process"/>
    <property type="evidence" value="ECO:0007669"/>
    <property type="project" value="InterPro"/>
</dbReference>
<comment type="similarity">
    <text evidence="2">Belongs to the N-acetylmuramoyl-L-alanine amidase 2 family.</text>
</comment>
<evidence type="ECO:0000256" key="5">
    <source>
        <dbReference type="ARBA" id="ARBA00023316"/>
    </source>
</evidence>
<sequence>MKKYTTVLSLLLAMTGCTSSHQDTSEATLTEKDGYVLSKGERAVAKNHRIRFLVLHYTALDQAQSFETLTRSEHVSANYLIPDRPKTHKGLPVADQLVDDHDRSWHAGVSQWKNRSNLNDTSLGIEIVNAGWDQDTGQLLGEPYNEQQIELLISLTRDLVSKYDIQPTDIVGHSDIAPGRKIDPGPFFPWKRLAEAGIGAWPDERTLDDYLARFSVAPPSMVQVTKALQTYGYGYLDEQPERVVEAFQMRFNQENVSGIVDIRTAAILFSLIDKYHGKDKASAILLPPQVAALG</sequence>
<keyword evidence="4 8" id="KW-0378">Hydrolase</keyword>
<dbReference type="EC" id="3.5.1.28" evidence="3"/>
<evidence type="ECO:0000256" key="6">
    <source>
        <dbReference type="SAM" id="SignalP"/>
    </source>
</evidence>
<keyword evidence="6" id="KW-0732">Signal</keyword>
<dbReference type="GO" id="GO:0008745">
    <property type="term" value="F:N-acetylmuramoyl-L-alanine amidase activity"/>
    <property type="evidence" value="ECO:0007669"/>
    <property type="project" value="UniProtKB-EC"/>
</dbReference>
<dbReference type="Proteomes" id="UP000280455">
    <property type="component" value="Chromosome"/>
</dbReference>
<evidence type="ECO:0000259" key="7">
    <source>
        <dbReference type="SMART" id="SM00644"/>
    </source>
</evidence>
<dbReference type="GO" id="GO:0009254">
    <property type="term" value="P:peptidoglycan turnover"/>
    <property type="evidence" value="ECO:0007669"/>
    <property type="project" value="TreeGrafter"/>
</dbReference>
<dbReference type="PANTHER" id="PTHR30417">
    <property type="entry name" value="N-ACETYLMURAMOYL-L-ALANINE AMIDASE AMID"/>
    <property type="match status" value="1"/>
</dbReference>
<dbReference type="GO" id="GO:0019867">
    <property type="term" value="C:outer membrane"/>
    <property type="evidence" value="ECO:0007669"/>
    <property type="project" value="TreeGrafter"/>
</dbReference>
<feature type="domain" description="N-acetylmuramoyl-L-alanine amidase" evidence="7">
    <location>
        <begin position="38"/>
        <end position="185"/>
    </location>
</feature>
<evidence type="ECO:0000313" key="9">
    <source>
        <dbReference type="Proteomes" id="UP000280455"/>
    </source>
</evidence>
<dbReference type="EMBL" id="CP027750">
    <property type="protein sequence ID" value="AZE29192.1"/>
    <property type="molecule type" value="Genomic_DNA"/>
</dbReference>
<comment type="catalytic activity">
    <reaction evidence="1">
        <text>Hydrolyzes the link between N-acetylmuramoyl residues and L-amino acid residues in certain cell-wall glycopeptides.</text>
        <dbReference type="EC" id="3.5.1.28"/>
    </reaction>
</comment>
<dbReference type="InterPro" id="IPR002477">
    <property type="entry name" value="Peptidoglycan-bd-like"/>
</dbReference>
<dbReference type="InterPro" id="IPR051206">
    <property type="entry name" value="NAMLAA_amidase_2"/>
</dbReference>
<reference evidence="8 9" key="1">
    <citation type="submission" date="2018-03" db="EMBL/GenBank/DDBJ databases">
        <title>Diversity of phytobeneficial traits revealed by whole-genome analysis of worldwide-isolated phenazine-producing Pseudomonas spp.</title>
        <authorList>
            <person name="Biessy A."/>
            <person name="Novinscak A."/>
            <person name="Blom J."/>
            <person name="Leger G."/>
            <person name="Thomashow L.S."/>
            <person name="Cazorla F.M."/>
            <person name="Josic D."/>
            <person name="Filion M."/>
        </authorList>
    </citation>
    <scope>NUCLEOTIDE SEQUENCE [LARGE SCALE GENOMIC DNA]</scope>
    <source>
        <strain evidence="8 9">ChPhzS24</strain>
    </source>
</reference>
<accession>A0AAD1E5L6</accession>
<dbReference type="PANTHER" id="PTHR30417:SF1">
    <property type="entry name" value="N-ACETYLMURAMOYL-L-ALANINE AMIDASE AMID"/>
    <property type="match status" value="1"/>
</dbReference>
<dbReference type="GO" id="GO:0071555">
    <property type="term" value="P:cell wall organization"/>
    <property type="evidence" value="ECO:0007669"/>
    <property type="project" value="UniProtKB-KW"/>
</dbReference>
<evidence type="ECO:0000256" key="4">
    <source>
        <dbReference type="ARBA" id="ARBA00022801"/>
    </source>
</evidence>
<keyword evidence="5" id="KW-0961">Cell wall biogenesis/degradation</keyword>
<feature type="signal peptide" evidence="6">
    <location>
        <begin position="1"/>
        <end position="22"/>
    </location>
</feature>
<dbReference type="Gene3D" id="3.40.80.10">
    <property type="entry name" value="Peptidoglycan recognition protein-like"/>
    <property type="match status" value="1"/>
</dbReference>
<evidence type="ECO:0000256" key="2">
    <source>
        <dbReference type="ARBA" id="ARBA00007553"/>
    </source>
</evidence>
<dbReference type="CDD" id="cd06583">
    <property type="entry name" value="PGRP"/>
    <property type="match status" value="1"/>
</dbReference>
<dbReference type="Pfam" id="PF01510">
    <property type="entry name" value="Amidase_2"/>
    <property type="match status" value="1"/>
</dbReference>
<dbReference type="SUPFAM" id="SSF55846">
    <property type="entry name" value="N-acetylmuramoyl-L-alanine amidase-like"/>
    <property type="match status" value="1"/>
</dbReference>
<name>A0AAD1E5L6_9PSED</name>
<dbReference type="InterPro" id="IPR036366">
    <property type="entry name" value="PGBDSf"/>
</dbReference>
<feature type="chain" id="PRO_5042258342" description="N-acetylmuramoyl-L-alanine amidase" evidence="6">
    <location>
        <begin position="23"/>
        <end position="294"/>
    </location>
</feature>
<gene>
    <name evidence="8" type="ORF">C4K07_2407</name>
</gene>
<evidence type="ECO:0000256" key="3">
    <source>
        <dbReference type="ARBA" id="ARBA00011901"/>
    </source>
</evidence>
<dbReference type="InterPro" id="IPR036505">
    <property type="entry name" value="Amidase/PGRP_sf"/>
</dbReference>
<evidence type="ECO:0000256" key="1">
    <source>
        <dbReference type="ARBA" id="ARBA00001561"/>
    </source>
</evidence>
<dbReference type="SUPFAM" id="SSF47090">
    <property type="entry name" value="PGBD-like"/>
    <property type="match status" value="1"/>
</dbReference>
<dbReference type="SMART" id="SM00644">
    <property type="entry name" value="Ami_2"/>
    <property type="match status" value="1"/>
</dbReference>
<dbReference type="RefSeq" id="WP_124301379.1">
    <property type="nucleotide sequence ID" value="NZ_CP027747.1"/>
</dbReference>
<dbReference type="AlphaFoldDB" id="A0AAD1E5L6"/>
<dbReference type="InterPro" id="IPR036365">
    <property type="entry name" value="PGBD-like_sf"/>
</dbReference>